<reference evidence="1 2" key="1">
    <citation type="journal article" date="2019" name="Sci. Rep.">
        <title>Orb-weaving spider Araneus ventricosus genome elucidates the spidroin gene catalogue.</title>
        <authorList>
            <person name="Kono N."/>
            <person name="Nakamura H."/>
            <person name="Ohtoshi R."/>
            <person name="Moran D.A.P."/>
            <person name="Shinohara A."/>
            <person name="Yoshida Y."/>
            <person name="Fujiwara M."/>
            <person name="Mori M."/>
            <person name="Tomita M."/>
            <person name="Arakawa K."/>
        </authorList>
    </citation>
    <scope>NUCLEOTIDE SEQUENCE [LARGE SCALE GENOMIC DNA]</scope>
</reference>
<accession>A0A4Y2F712</accession>
<keyword evidence="2" id="KW-1185">Reference proteome</keyword>
<dbReference type="AlphaFoldDB" id="A0A4Y2F712"/>
<dbReference type="Proteomes" id="UP000499080">
    <property type="component" value="Unassembled WGS sequence"/>
</dbReference>
<protein>
    <submittedName>
        <fullName evidence="1">Uncharacterized protein</fullName>
    </submittedName>
</protein>
<evidence type="ECO:0000313" key="1">
    <source>
        <dbReference type="EMBL" id="GBM37163.1"/>
    </source>
</evidence>
<comment type="caution">
    <text evidence="1">The sequence shown here is derived from an EMBL/GenBank/DDBJ whole genome shotgun (WGS) entry which is preliminary data.</text>
</comment>
<name>A0A4Y2F712_ARAVE</name>
<dbReference type="EMBL" id="BGPR01000830">
    <property type="protein sequence ID" value="GBM37163.1"/>
    <property type="molecule type" value="Genomic_DNA"/>
</dbReference>
<organism evidence="1 2">
    <name type="scientific">Araneus ventricosus</name>
    <name type="common">Orbweaver spider</name>
    <name type="synonym">Epeira ventricosa</name>
    <dbReference type="NCBI Taxonomy" id="182803"/>
    <lineage>
        <taxon>Eukaryota</taxon>
        <taxon>Metazoa</taxon>
        <taxon>Ecdysozoa</taxon>
        <taxon>Arthropoda</taxon>
        <taxon>Chelicerata</taxon>
        <taxon>Arachnida</taxon>
        <taxon>Araneae</taxon>
        <taxon>Araneomorphae</taxon>
        <taxon>Entelegynae</taxon>
        <taxon>Araneoidea</taxon>
        <taxon>Araneidae</taxon>
        <taxon>Araneus</taxon>
    </lineage>
</organism>
<sequence length="98" mass="11350">MPIHESDSADSSRIRFRGFIMNPTPRIRFFWSESDPAVTFEDLDPRILSGVNDSSLEQSLLTFRERRIALFPLLTRTGRTNFAMLSELNNVTCQFMSF</sequence>
<gene>
    <name evidence="1" type="ORF">AVEN_205600_1</name>
</gene>
<evidence type="ECO:0000313" key="2">
    <source>
        <dbReference type="Proteomes" id="UP000499080"/>
    </source>
</evidence>
<proteinExistence type="predicted"/>